<keyword evidence="5" id="KW-0479">Metal-binding</keyword>
<reference evidence="19" key="1">
    <citation type="journal article" date="2019" name="Int. J. Syst. Evol. Microbiol.">
        <title>The Global Catalogue of Microorganisms (GCM) 10K type strain sequencing project: providing services to taxonomists for standard genome sequencing and annotation.</title>
        <authorList>
            <consortium name="The Broad Institute Genomics Platform"/>
            <consortium name="The Broad Institute Genome Sequencing Center for Infectious Disease"/>
            <person name="Wu L."/>
            <person name="Ma J."/>
        </authorList>
    </citation>
    <scope>NUCLEOTIDE SEQUENCE [LARGE SCALE GENOMIC DNA]</scope>
    <source>
        <strain evidence="19">JCM 32304</strain>
    </source>
</reference>
<dbReference type="InterPro" id="IPR047127">
    <property type="entry name" value="MutT-like"/>
</dbReference>
<sequence>MSKRIHVAVGIVINPQKQILLAKRHDHLHQGGKWEFPGGKVETNESVSDALVRELKEEVNLDVNSTTEFMDISHDYPDKHVRLDIHLVTDFSGNASGMEGQQVKWVAIQSLNEYEFPEANKPILEKLFNLDL</sequence>
<evidence type="ECO:0000313" key="18">
    <source>
        <dbReference type="EMBL" id="GGP41339.1"/>
    </source>
</evidence>
<proteinExistence type="inferred from homology"/>
<comment type="similarity">
    <text evidence="2">Belongs to the Nudix hydrolase family.</text>
</comment>
<evidence type="ECO:0000256" key="5">
    <source>
        <dbReference type="ARBA" id="ARBA00022723"/>
    </source>
</evidence>
<gene>
    <name evidence="18" type="primary">mutT</name>
    <name evidence="18" type="ORF">GCM10009409_05140</name>
</gene>
<keyword evidence="8" id="KW-0460">Magnesium</keyword>
<dbReference type="Pfam" id="PF14815">
    <property type="entry name" value="NUDIX_4"/>
    <property type="match status" value="1"/>
</dbReference>
<evidence type="ECO:0000256" key="10">
    <source>
        <dbReference type="ARBA" id="ARBA00035861"/>
    </source>
</evidence>
<dbReference type="EC" id="3.6.1.55" evidence="12"/>
<evidence type="ECO:0000256" key="4">
    <source>
        <dbReference type="ARBA" id="ARBA00022705"/>
    </source>
</evidence>
<evidence type="ECO:0000256" key="3">
    <source>
        <dbReference type="ARBA" id="ARBA00022457"/>
    </source>
</evidence>
<evidence type="ECO:0000256" key="12">
    <source>
        <dbReference type="ARBA" id="ARBA00038905"/>
    </source>
</evidence>
<evidence type="ECO:0000256" key="16">
    <source>
        <dbReference type="ARBA" id="ARBA00042798"/>
    </source>
</evidence>
<dbReference type="InterPro" id="IPR020084">
    <property type="entry name" value="NUDIX_hydrolase_CS"/>
</dbReference>
<dbReference type="Proteomes" id="UP000654367">
    <property type="component" value="Unassembled WGS sequence"/>
</dbReference>
<evidence type="ECO:0000256" key="11">
    <source>
        <dbReference type="ARBA" id="ARBA00036904"/>
    </source>
</evidence>
<dbReference type="InterPro" id="IPR000086">
    <property type="entry name" value="NUDIX_hydrolase_dom"/>
</dbReference>
<dbReference type="NCBIfam" id="TIGR00586">
    <property type="entry name" value="mutt"/>
    <property type="match status" value="1"/>
</dbReference>
<keyword evidence="9" id="KW-0234">DNA repair</keyword>
<evidence type="ECO:0000256" key="9">
    <source>
        <dbReference type="ARBA" id="ARBA00023204"/>
    </source>
</evidence>
<keyword evidence="19" id="KW-1185">Reference proteome</keyword>
<evidence type="ECO:0000256" key="15">
    <source>
        <dbReference type="ARBA" id="ARBA00041979"/>
    </source>
</evidence>
<comment type="cofactor">
    <cofactor evidence="1">
        <name>Mg(2+)</name>
        <dbReference type="ChEBI" id="CHEBI:18420"/>
    </cofactor>
</comment>
<keyword evidence="7" id="KW-0378">Hydrolase</keyword>
<evidence type="ECO:0000256" key="13">
    <source>
        <dbReference type="ARBA" id="ARBA00040794"/>
    </source>
</evidence>
<dbReference type="InterPro" id="IPR015797">
    <property type="entry name" value="NUDIX_hydrolase-like_dom_sf"/>
</dbReference>
<dbReference type="PROSITE" id="PS00893">
    <property type="entry name" value="NUDIX_BOX"/>
    <property type="match status" value="1"/>
</dbReference>
<evidence type="ECO:0000256" key="8">
    <source>
        <dbReference type="ARBA" id="ARBA00022842"/>
    </source>
</evidence>
<dbReference type="EMBL" id="BMQV01000003">
    <property type="protein sequence ID" value="GGP41339.1"/>
    <property type="molecule type" value="Genomic_DNA"/>
</dbReference>
<dbReference type="InterPro" id="IPR020476">
    <property type="entry name" value="Nudix_hydrolase"/>
</dbReference>
<evidence type="ECO:0000313" key="19">
    <source>
        <dbReference type="Proteomes" id="UP000654367"/>
    </source>
</evidence>
<feature type="domain" description="Nudix hydrolase" evidence="17">
    <location>
        <begin position="3"/>
        <end position="129"/>
    </location>
</feature>
<comment type="caution">
    <text evidence="18">The sequence shown here is derived from an EMBL/GenBank/DDBJ whole genome shotgun (WGS) entry which is preliminary data.</text>
</comment>
<dbReference type="PROSITE" id="PS51462">
    <property type="entry name" value="NUDIX"/>
    <property type="match status" value="1"/>
</dbReference>
<dbReference type="SUPFAM" id="SSF55811">
    <property type="entry name" value="Nudix"/>
    <property type="match status" value="1"/>
</dbReference>
<evidence type="ECO:0000256" key="1">
    <source>
        <dbReference type="ARBA" id="ARBA00001946"/>
    </source>
</evidence>
<keyword evidence="3" id="KW-0515">Mutator protein</keyword>
<evidence type="ECO:0000259" key="17">
    <source>
        <dbReference type="PROSITE" id="PS51462"/>
    </source>
</evidence>
<dbReference type="RefSeq" id="WP_188916954.1">
    <property type="nucleotide sequence ID" value="NZ_BMQV01000003.1"/>
</dbReference>
<dbReference type="CDD" id="cd03425">
    <property type="entry name" value="NUDIX_MutT_NudA_like"/>
    <property type="match status" value="1"/>
</dbReference>
<name>A0ABQ2Q275_9GAMM</name>
<evidence type="ECO:0000256" key="7">
    <source>
        <dbReference type="ARBA" id="ARBA00022801"/>
    </source>
</evidence>
<dbReference type="PANTHER" id="PTHR47707:SF1">
    <property type="entry name" value="NUDIX HYDROLASE FAMILY PROTEIN"/>
    <property type="match status" value="1"/>
</dbReference>
<dbReference type="InterPro" id="IPR003561">
    <property type="entry name" value="Mutator_MutT"/>
</dbReference>
<comment type="catalytic activity">
    <reaction evidence="11">
        <text>8-oxo-GTP + H2O = 8-oxo-GMP + diphosphate + H(+)</text>
        <dbReference type="Rhea" id="RHEA:67616"/>
        <dbReference type="ChEBI" id="CHEBI:15377"/>
        <dbReference type="ChEBI" id="CHEBI:15378"/>
        <dbReference type="ChEBI" id="CHEBI:33019"/>
        <dbReference type="ChEBI" id="CHEBI:143553"/>
        <dbReference type="ChEBI" id="CHEBI:145694"/>
    </reaction>
</comment>
<organism evidence="18 19">
    <name type="scientific">Shewanella saliphila</name>
    <dbReference type="NCBI Taxonomy" id="2282698"/>
    <lineage>
        <taxon>Bacteria</taxon>
        <taxon>Pseudomonadati</taxon>
        <taxon>Pseudomonadota</taxon>
        <taxon>Gammaproteobacteria</taxon>
        <taxon>Alteromonadales</taxon>
        <taxon>Shewanellaceae</taxon>
        <taxon>Shewanella</taxon>
    </lineage>
</organism>
<protein>
    <recommendedName>
        <fullName evidence="13">8-oxo-dGTP diphosphatase</fullName>
        <ecNumber evidence="12">3.6.1.55</ecNumber>
    </recommendedName>
    <alternativeName>
        <fullName evidence="16">7,8-dihydro-8-oxoguanine-triphosphatase</fullName>
    </alternativeName>
    <alternativeName>
        <fullName evidence="15">Mutator protein MutT</fullName>
    </alternativeName>
    <alternativeName>
        <fullName evidence="14">dGTP pyrophosphohydrolase</fullName>
    </alternativeName>
</protein>
<dbReference type="PRINTS" id="PR00502">
    <property type="entry name" value="NUDIXFAMILY"/>
</dbReference>
<keyword evidence="6" id="KW-0227">DNA damage</keyword>
<evidence type="ECO:0000256" key="14">
    <source>
        <dbReference type="ARBA" id="ARBA00041592"/>
    </source>
</evidence>
<comment type="catalytic activity">
    <reaction evidence="10">
        <text>8-oxo-dGTP + H2O = 8-oxo-dGMP + diphosphate + H(+)</text>
        <dbReference type="Rhea" id="RHEA:31575"/>
        <dbReference type="ChEBI" id="CHEBI:15377"/>
        <dbReference type="ChEBI" id="CHEBI:15378"/>
        <dbReference type="ChEBI" id="CHEBI:33019"/>
        <dbReference type="ChEBI" id="CHEBI:63224"/>
        <dbReference type="ChEBI" id="CHEBI:77896"/>
        <dbReference type="EC" id="3.6.1.55"/>
    </reaction>
</comment>
<evidence type="ECO:0000256" key="6">
    <source>
        <dbReference type="ARBA" id="ARBA00022763"/>
    </source>
</evidence>
<keyword evidence="4" id="KW-0235">DNA replication</keyword>
<accession>A0ABQ2Q275</accession>
<dbReference type="PANTHER" id="PTHR47707">
    <property type="entry name" value="8-OXO-DGTP DIPHOSPHATASE"/>
    <property type="match status" value="1"/>
</dbReference>
<evidence type="ECO:0000256" key="2">
    <source>
        <dbReference type="ARBA" id="ARBA00005582"/>
    </source>
</evidence>
<dbReference type="InterPro" id="IPR029119">
    <property type="entry name" value="MutY_C"/>
</dbReference>
<dbReference type="Gene3D" id="3.90.79.10">
    <property type="entry name" value="Nucleoside Triphosphate Pyrophosphohydrolase"/>
    <property type="match status" value="1"/>
</dbReference>